<name>A0A8K0CZ42_IGNLU</name>
<feature type="compositionally biased region" description="Acidic residues" evidence="1">
    <location>
        <begin position="1"/>
        <end position="10"/>
    </location>
</feature>
<evidence type="ECO:0000256" key="1">
    <source>
        <dbReference type="SAM" id="MobiDB-lite"/>
    </source>
</evidence>
<dbReference type="EMBL" id="VTPC01005228">
    <property type="protein sequence ID" value="KAF2896274.1"/>
    <property type="molecule type" value="Genomic_DNA"/>
</dbReference>
<protein>
    <recommendedName>
        <fullName evidence="4">Reverse transcriptase domain-containing protein</fullName>
    </recommendedName>
</protein>
<gene>
    <name evidence="2" type="ORF">ILUMI_09914</name>
</gene>
<feature type="region of interest" description="Disordered" evidence="1">
    <location>
        <begin position="1"/>
        <end position="35"/>
    </location>
</feature>
<dbReference type="OrthoDB" id="6780578at2759"/>
<keyword evidence="3" id="KW-1185">Reference proteome</keyword>
<evidence type="ECO:0000313" key="2">
    <source>
        <dbReference type="EMBL" id="KAF2896274.1"/>
    </source>
</evidence>
<feature type="compositionally biased region" description="Basic and acidic residues" evidence="1">
    <location>
        <begin position="11"/>
        <end position="29"/>
    </location>
</feature>
<dbReference type="AlphaFoldDB" id="A0A8K0CZ42"/>
<evidence type="ECO:0000313" key="3">
    <source>
        <dbReference type="Proteomes" id="UP000801492"/>
    </source>
</evidence>
<dbReference type="Proteomes" id="UP000801492">
    <property type="component" value="Unassembled WGS sequence"/>
</dbReference>
<organism evidence="2 3">
    <name type="scientific">Ignelater luminosus</name>
    <name type="common">Cucubano</name>
    <name type="synonym">Pyrophorus luminosus</name>
    <dbReference type="NCBI Taxonomy" id="2038154"/>
    <lineage>
        <taxon>Eukaryota</taxon>
        <taxon>Metazoa</taxon>
        <taxon>Ecdysozoa</taxon>
        <taxon>Arthropoda</taxon>
        <taxon>Hexapoda</taxon>
        <taxon>Insecta</taxon>
        <taxon>Pterygota</taxon>
        <taxon>Neoptera</taxon>
        <taxon>Endopterygota</taxon>
        <taxon>Coleoptera</taxon>
        <taxon>Polyphaga</taxon>
        <taxon>Elateriformia</taxon>
        <taxon>Elateroidea</taxon>
        <taxon>Elateridae</taxon>
        <taxon>Agrypninae</taxon>
        <taxon>Pyrophorini</taxon>
        <taxon>Ignelater</taxon>
    </lineage>
</organism>
<reference evidence="2" key="1">
    <citation type="submission" date="2019-08" db="EMBL/GenBank/DDBJ databases">
        <title>The genome of the North American firefly Photinus pyralis.</title>
        <authorList>
            <consortium name="Photinus pyralis genome working group"/>
            <person name="Fallon T.R."/>
            <person name="Sander Lower S.E."/>
            <person name="Weng J.-K."/>
        </authorList>
    </citation>
    <scope>NUCLEOTIDE SEQUENCE</scope>
    <source>
        <strain evidence="2">TRF0915ILg1</strain>
        <tissue evidence="2">Whole body</tissue>
    </source>
</reference>
<accession>A0A8K0CZ42</accession>
<sequence length="120" mass="13863">MQERNEDEEEMHPSDLEEIRSVKESEKKNRSGGSDTIVAETIKYGGKMLDQERVQARESQTLLWRAGLMFHRRHQCLAYADGIALITRSQSELKEVTIRPVKASQKMSLEINHEKTKYTA</sequence>
<comment type="caution">
    <text evidence="2">The sequence shown here is derived from an EMBL/GenBank/DDBJ whole genome shotgun (WGS) entry which is preliminary data.</text>
</comment>
<proteinExistence type="predicted"/>
<evidence type="ECO:0008006" key="4">
    <source>
        <dbReference type="Google" id="ProtNLM"/>
    </source>
</evidence>